<evidence type="ECO:0000313" key="2">
    <source>
        <dbReference type="Proteomes" id="UP000026962"/>
    </source>
</evidence>
<accession>A0A0E0LR04</accession>
<name>A0A0E0LR04_ORYPU</name>
<dbReference type="Gramene" id="OPUNC08G02100.1">
    <property type="protein sequence ID" value="OPUNC08G02100.1"/>
    <property type="gene ID" value="OPUNC08G02100"/>
</dbReference>
<proteinExistence type="predicted"/>
<dbReference type="Gramene" id="OPUNC08G02110.1">
    <property type="protein sequence ID" value="OPUNC08G02110.1"/>
    <property type="gene ID" value="OPUNC08G02110"/>
</dbReference>
<dbReference type="Proteomes" id="UP000026962">
    <property type="component" value="Chromosome 8"/>
</dbReference>
<keyword evidence="2" id="KW-1185">Reference proteome</keyword>
<organism evidence="1">
    <name type="scientific">Oryza punctata</name>
    <name type="common">Red rice</name>
    <dbReference type="NCBI Taxonomy" id="4537"/>
    <lineage>
        <taxon>Eukaryota</taxon>
        <taxon>Viridiplantae</taxon>
        <taxon>Streptophyta</taxon>
        <taxon>Embryophyta</taxon>
        <taxon>Tracheophyta</taxon>
        <taxon>Spermatophyta</taxon>
        <taxon>Magnoliopsida</taxon>
        <taxon>Liliopsida</taxon>
        <taxon>Poales</taxon>
        <taxon>Poaceae</taxon>
        <taxon>BOP clade</taxon>
        <taxon>Oryzoideae</taxon>
        <taxon>Oryzeae</taxon>
        <taxon>Oryzinae</taxon>
        <taxon>Oryza</taxon>
    </lineage>
</organism>
<dbReference type="EnsemblPlants" id="OPUNC08G02110.1">
    <property type="protein sequence ID" value="OPUNC08G02110.1"/>
    <property type="gene ID" value="OPUNC08G02110"/>
</dbReference>
<evidence type="ECO:0000313" key="1">
    <source>
        <dbReference type="EnsemblPlants" id="OPUNC08G02100.1"/>
    </source>
</evidence>
<dbReference type="HOGENOM" id="CLU_2487314_0_0_1"/>
<dbReference type="AlphaFoldDB" id="A0A0E0LR04"/>
<reference evidence="1" key="2">
    <citation type="submission" date="2018-05" db="EMBL/GenBank/DDBJ databases">
        <title>OpunRS2 (Oryza punctata Reference Sequence Version 2).</title>
        <authorList>
            <person name="Zhang J."/>
            <person name="Kudrna D."/>
            <person name="Lee S."/>
            <person name="Talag J."/>
            <person name="Welchert J."/>
            <person name="Wing R.A."/>
        </authorList>
    </citation>
    <scope>NUCLEOTIDE SEQUENCE [LARGE SCALE GENOMIC DNA]</scope>
</reference>
<sequence length="87" mass="8852">MEGMRSGGGCGSRTSVVVDPTFRTLAAADLVLKTSAAADLVPPASRATGLLATIVDPTLTQELSDDDIGGNDNDDCGCGSELARRLN</sequence>
<dbReference type="EnsemblPlants" id="OPUNC08G02100.1">
    <property type="protein sequence ID" value="OPUNC08G02100.1"/>
    <property type="gene ID" value="OPUNC08G02100"/>
</dbReference>
<dbReference type="OMA" id="TMADDAQ"/>
<reference evidence="1" key="1">
    <citation type="submission" date="2015-04" db="UniProtKB">
        <authorList>
            <consortium name="EnsemblPlants"/>
        </authorList>
    </citation>
    <scope>IDENTIFICATION</scope>
</reference>
<protein>
    <submittedName>
        <fullName evidence="1">Uncharacterized protein</fullName>
    </submittedName>
</protein>